<dbReference type="Proteomes" id="UP001642484">
    <property type="component" value="Unassembled WGS sequence"/>
</dbReference>
<evidence type="ECO:0000313" key="3">
    <source>
        <dbReference type="EMBL" id="CAK9022876.1"/>
    </source>
</evidence>
<dbReference type="PANTHER" id="PTHR11145:SF8">
    <property type="entry name" value="RE57120P"/>
    <property type="match status" value="1"/>
</dbReference>
<name>A0ABP0K7U7_9DINO</name>
<evidence type="ECO:0000256" key="1">
    <source>
        <dbReference type="SAM" id="MobiDB-lite"/>
    </source>
</evidence>
<dbReference type="Pfam" id="PF02214">
    <property type="entry name" value="BTB_2"/>
    <property type="match status" value="1"/>
</dbReference>
<protein>
    <recommendedName>
        <fullName evidence="2">Potassium channel tetramerisation-type BTB domain-containing protein</fullName>
    </recommendedName>
</protein>
<proteinExistence type="predicted"/>
<dbReference type="InterPro" id="IPR003131">
    <property type="entry name" value="T1-type_BTB"/>
</dbReference>
<dbReference type="EMBL" id="CAXAMN010007780">
    <property type="protein sequence ID" value="CAK9022876.1"/>
    <property type="molecule type" value="Genomic_DNA"/>
</dbReference>
<comment type="caution">
    <text evidence="3">The sequence shown here is derived from an EMBL/GenBank/DDBJ whole genome shotgun (WGS) entry which is preliminary data.</text>
</comment>
<keyword evidence="4" id="KW-1185">Reference proteome</keyword>
<dbReference type="SUPFAM" id="SSF54695">
    <property type="entry name" value="POZ domain"/>
    <property type="match status" value="1"/>
</dbReference>
<accession>A0ABP0K7U7</accession>
<dbReference type="CDD" id="cd18316">
    <property type="entry name" value="BTB_POZ_KCTD-like"/>
    <property type="match status" value="1"/>
</dbReference>
<dbReference type="InterPro" id="IPR011333">
    <property type="entry name" value="SKP1/BTB/POZ_sf"/>
</dbReference>
<feature type="domain" description="Potassium channel tetramerisation-type BTB" evidence="2">
    <location>
        <begin position="21"/>
        <end position="102"/>
    </location>
</feature>
<feature type="compositionally biased region" description="Basic and acidic residues" evidence="1">
    <location>
        <begin position="8"/>
        <end position="20"/>
    </location>
</feature>
<gene>
    <name evidence="3" type="ORF">CCMP2556_LOCUS15020</name>
</gene>
<dbReference type="Gene3D" id="3.30.710.10">
    <property type="entry name" value="Potassium Channel Kv1.1, Chain A"/>
    <property type="match status" value="1"/>
</dbReference>
<dbReference type="InterPro" id="IPR045068">
    <property type="entry name" value="BACURD1-3"/>
</dbReference>
<evidence type="ECO:0000259" key="2">
    <source>
        <dbReference type="Pfam" id="PF02214"/>
    </source>
</evidence>
<feature type="region of interest" description="Disordered" evidence="1">
    <location>
        <begin position="1"/>
        <end position="21"/>
    </location>
</feature>
<evidence type="ECO:0000313" key="4">
    <source>
        <dbReference type="Proteomes" id="UP001642484"/>
    </source>
</evidence>
<dbReference type="PANTHER" id="PTHR11145">
    <property type="entry name" value="BTB/POZ DOMAIN-CONTAINING ADAPTER FOR CUL3-MEDIATED RHOA DEGRADATION PROTEIN FAMILY MEMBER"/>
    <property type="match status" value="1"/>
</dbReference>
<reference evidence="3 4" key="1">
    <citation type="submission" date="2024-02" db="EMBL/GenBank/DDBJ databases">
        <authorList>
            <person name="Chen Y."/>
            <person name="Shah S."/>
            <person name="Dougan E. K."/>
            <person name="Thang M."/>
            <person name="Chan C."/>
        </authorList>
    </citation>
    <scope>NUCLEOTIDE SEQUENCE [LARGE SCALE GENOMIC DNA]</scope>
</reference>
<sequence length="159" mass="17815">MSSAPHSEGPEAKRPRHEGIVDLDVGGTPFRTTNMTLQKSPFFANLLDCEGEGPVFVDRCPQLFAQVLQYLRSGRGPRCATPAERDALAQEFDFFGLDESEVSLPEQVVLTEQYSWRKHKETRVSAKVKTYQKEGYQITHLSSFGGTEDVVGCTFVLER</sequence>
<organism evidence="3 4">
    <name type="scientific">Durusdinium trenchii</name>
    <dbReference type="NCBI Taxonomy" id="1381693"/>
    <lineage>
        <taxon>Eukaryota</taxon>
        <taxon>Sar</taxon>
        <taxon>Alveolata</taxon>
        <taxon>Dinophyceae</taxon>
        <taxon>Suessiales</taxon>
        <taxon>Symbiodiniaceae</taxon>
        <taxon>Durusdinium</taxon>
    </lineage>
</organism>